<dbReference type="GO" id="GO:0009826">
    <property type="term" value="P:unidimensional cell growth"/>
    <property type="evidence" value="ECO:0007669"/>
    <property type="project" value="EnsemblPlants"/>
</dbReference>
<evidence type="ECO:0000313" key="4">
    <source>
        <dbReference type="Proteomes" id="UP000017836"/>
    </source>
</evidence>
<dbReference type="Proteomes" id="UP000017836">
    <property type="component" value="Unassembled WGS sequence"/>
</dbReference>
<dbReference type="GO" id="GO:0071944">
    <property type="term" value="C:cell periphery"/>
    <property type="evidence" value="ECO:0000318"/>
    <property type="project" value="GO_Central"/>
</dbReference>
<reference evidence="4" key="1">
    <citation type="journal article" date="2013" name="Science">
        <title>The Amborella genome and the evolution of flowering plants.</title>
        <authorList>
            <consortium name="Amborella Genome Project"/>
        </authorList>
    </citation>
    <scope>NUCLEOTIDE SEQUENCE [LARGE SCALE GENOMIC DNA]</scope>
</reference>
<dbReference type="PANTHER" id="PTHR33470:SF4">
    <property type="entry name" value="OS01G0164025 PROTEIN"/>
    <property type="match status" value="1"/>
</dbReference>
<accession>W1PG43</accession>
<evidence type="ECO:0008006" key="5">
    <source>
        <dbReference type="Google" id="ProtNLM"/>
    </source>
</evidence>
<evidence type="ECO:0000256" key="1">
    <source>
        <dbReference type="ARBA" id="ARBA00022729"/>
    </source>
</evidence>
<name>W1PG43_AMBTC</name>
<dbReference type="GO" id="GO:0048767">
    <property type="term" value="P:root hair elongation"/>
    <property type="evidence" value="ECO:0007669"/>
    <property type="project" value="EnsemblPlants"/>
</dbReference>
<dbReference type="AlphaFoldDB" id="W1PG43"/>
<evidence type="ECO:0000313" key="3">
    <source>
        <dbReference type="EMBL" id="ERN08972.1"/>
    </source>
</evidence>
<evidence type="ECO:0000256" key="2">
    <source>
        <dbReference type="SAM" id="SignalP"/>
    </source>
</evidence>
<dbReference type="Pfam" id="PF01190">
    <property type="entry name" value="Pollen_Ole_e_1"/>
    <property type="match status" value="1"/>
</dbReference>
<dbReference type="PANTHER" id="PTHR33470">
    <property type="entry name" value="OS01G0164075 PROTEIN"/>
    <property type="match status" value="1"/>
</dbReference>
<protein>
    <recommendedName>
        <fullName evidence="5">Pollen Ole e 1 allergen and extensin family protein</fullName>
    </recommendedName>
</protein>
<dbReference type="EMBL" id="KI393119">
    <property type="protein sequence ID" value="ERN08972.1"/>
    <property type="molecule type" value="Genomic_DNA"/>
</dbReference>
<proteinExistence type="predicted"/>
<dbReference type="eggNOG" id="ENOG502RY0E">
    <property type="taxonomic scope" value="Eukaryota"/>
</dbReference>
<keyword evidence="4" id="KW-1185">Reference proteome</keyword>
<dbReference type="OrthoDB" id="1936190at2759"/>
<feature type="signal peptide" evidence="2">
    <location>
        <begin position="1"/>
        <end position="24"/>
    </location>
</feature>
<dbReference type="Gramene" id="ERN08972">
    <property type="protein sequence ID" value="ERN08972"/>
    <property type="gene ID" value="AMTR_s00153p00017940"/>
</dbReference>
<organism evidence="3 4">
    <name type="scientific">Amborella trichopoda</name>
    <dbReference type="NCBI Taxonomy" id="13333"/>
    <lineage>
        <taxon>Eukaryota</taxon>
        <taxon>Viridiplantae</taxon>
        <taxon>Streptophyta</taxon>
        <taxon>Embryophyta</taxon>
        <taxon>Tracheophyta</taxon>
        <taxon>Spermatophyta</taxon>
        <taxon>Magnoliopsida</taxon>
        <taxon>Amborellales</taxon>
        <taxon>Amborellaceae</taxon>
        <taxon>Amborella</taxon>
    </lineage>
</organism>
<sequence length="175" mass="18809">MASFAMRPSYIALTLCLIVSTLCGLSVSSPLLTTEKVKAEEPVVVVEGMVYCQSCELKGTHSLSEAKPIAGAKVGVACKDEKGRVKWYQAHKTDSYGYFYASVIGFAPSMDALSSCTAYLLSSPDPECNLLTNINGGFEGSPLRYKGNLKAGKVLLYATGPLAFRPARCHPLTHY</sequence>
<dbReference type="GO" id="GO:0031982">
    <property type="term" value="C:vesicle"/>
    <property type="evidence" value="ECO:0007669"/>
    <property type="project" value="EnsemblPlants"/>
</dbReference>
<gene>
    <name evidence="3" type="ORF">AMTR_s00153p00017940</name>
</gene>
<dbReference type="OMA" id="AFRPANC"/>
<feature type="chain" id="PRO_5004808246" description="Pollen Ole e 1 allergen and extensin family protein" evidence="2">
    <location>
        <begin position="25"/>
        <end position="175"/>
    </location>
</feature>
<keyword evidence="1 2" id="KW-0732">Signal</keyword>
<dbReference type="STRING" id="13333.W1PG43"/>
<dbReference type="HOGENOM" id="CLU_128430_0_1_1"/>
<dbReference type="KEGG" id="atr:18437123"/>